<keyword evidence="3" id="KW-0813">Transport</keyword>
<evidence type="ECO:0000313" key="9">
    <source>
        <dbReference type="Proteomes" id="UP001190700"/>
    </source>
</evidence>
<dbReference type="GO" id="GO:0005789">
    <property type="term" value="C:endoplasmic reticulum membrane"/>
    <property type="evidence" value="ECO:0007669"/>
    <property type="project" value="TreeGrafter"/>
</dbReference>
<reference evidence="8 9" key="1">
    <citation type="journal article" date="2015" name="Genome Biol. Evol.">
        <title>Comparative Genomics of a Bacterivorous Green Alga Reveals Evolutionary Causalities and Consequences of Phago-Mixotrophic Mode of Nutrition.</title>
        <authorList>
            <person name="Burns J.A."/>
            <person name="Paasch A."/>
            <person name="Narechania A."/>
            <person name="Kim E."/>
        </authorList>
    </citation>
    <scope>NUCLEOTIDE SEQUENCE [LARGE SCALE GENOMIC DNA]</scope>
    <source>
        <strain evidence="8 9">PLY_AMNH</strain>
    </source>
</reference>
<evidence type="ECO:0000256" key="1">
    <source>
        <dbReference type="ARBA" id="ARBA00004141"/>
    </source>
</evidence>
<sequence>MLPLSNELGTKWGSGNLYLLVGYYELNYTTATLFKSAKVVTVMIVSSLFGRTVSSKAIVLALVLCLGLSVFGIADKMAAPRFSLWGVTANLLSLIVTAFTSNLQDRVLKASTGGTAKAKEDLMLFQYSVASLGAVVWRRS</sequence>
<dbReference type="Proteomes" id="UP001190700">
    <property type="component" value="Unassembled WGS sequence"/>
</dbReference>
<dbReference type="EMBL" id="LGRX02000446">
    <property type="protein sequence ID" value="KAK3288527.1"/>
    <property type="molecule type" value="Genomic_DNA"/>
</dbReference>
<feature type="transmembrane region" description="Helical" evidence="7">
    <location>
        <begin position="80"/>
        <end position="99"/>
    </location>
</feature>
<comment type="subcellular location">
    <subcellularLocation>
        <location evidence="1">Membrane</location>
        <topology evidence="1">Multi-pass membrane protein</topology>
    </subcellularLocation>
</comment>
<keyword evidence="5 7" id="KW-1133">Transmembrane helix</keyword>
<evidence type="ECO:0000256" key="3">
    <source>
        <dbReference type="ARBA" id="ARBA00022448"/>
    </source>
</evidence>
<dbReference type="PANTHER" id="PTHR10778:SF8">
    <property type="entry name" value="ADENOSINE 3'-PHOSPHO 5'-PHOSPHOSULFATE TRANSPORTER 2"/>
    <property type="match status" value="1"/>
</dbReference>
<evidence type="ECO:0000256" key="7">
    <source>
        <dbReference type="SAM" id="Phobius"/>
    </source>
</evidence>
<name>A0AAE0LKI1_9CHLO</name>
<evidence type="ECO:0000256" key="4">
    <source>
        <dbReference type="ARBA" id="ARBA00022692"/>
    </source>
</evidence>
<feature type="transmembrane region" description="Helical" evidence="7">
    <location>
        <begin position="57"/>
        <end position="74"/>
    </location>
</feature>
<proteinExistence type="inferred from homology"/>
<evidence type="ECO:0000256" key="6">
    <source>
        <dbReference type="ARBA" id="ARBA00023136"/>
    </source>
</evidence>
<keyword evidence="4 7" id="KW-0812">Transmembrane</keyword>
<evidence type="ECO:0000313" key="8">
    <source>
        <dbReference type="EMBL" id="KAK3288527.1"/>
    </source>
</evidence>
<comment type="similarity">
    <text evidence="2">Belongs to the nucleotide-sugar transporter family. UDP-galactose:UMP antiporter (TC 2.A.7.11) subfamily.</text>
</comment>
<organism evidence="8 9">
    <name type="scientific">Cymbomonas tetramitiformis</name>
    <dbReference type="NCBI Taxonomy" id="36881"/>
    <lineage>
        <taxon>Eukaryota</taxon>
        <taxon>Viridiplantae</taxon>
        <taxon>Chlorophyta</taxon>
        <taxon>Pyramimonadophyceae</taxon>
        <taxon>Pyramimonadales</taxon>
        <taxon>Pyramimonadaceae</taxon>
        <taxon>Cymbomonas</taxon>
    </lineage>
</organism>
<evidence type="ECO:0000256" key="2">
    <source>
        <dbReference type="ARBA" id="ARBA00008349"/>
    </source>
</evidence>
<accession>A0AAE0LKI1</accession>
<gene>
    <name evidence="8" type="ORF">CYMTET_4003</name>
</gene>
<dbReference type="GO" id="GO:0000139">
    <property type="term" value="C:Golgi membrane"/>
    <property type="evidence" value="ECO:0007669"/>
    <property type="project" value="TreeGrafter"/>
</dbReference>
<dbReference type="Pfam" id="PF08449">
    <property type="entry name" value="UAA"/>
    <property type="match status" value="1"/>
</dbReference>
<evidence type="ECO:0000256" key="5">
    <source>
        <dbReference type="ARBA" id="ARBA00022989"/>
    </source>
</evidence>
<protein>
    <submittedName>
        <fullName evidence="8">Uncharacterized protein</fullName>
    </submittedName>
</protein>
<dbReference type="InterPro" id="IPR013657">
    <property type="entry name" value="SCL35B1-4/HUT1"/>
</dbReference>
<keyword evidence="9" id="KW-1185">Reference proteome</keyword>
<dbReference type="GO" id="GO:0046964">
    <property type="term" value="F:3'-phosphoadenosine 5'-phosphosulfate transmembrane transporter activity"/>
    <property type="evidence" value="ECO:0007669"/>
    <property type="project" value="TreeGrafter"/>
</dbReference>
<dbReference type="PANTHER" id="PTHR10778">
    <property type="entry name" value="SOLUTE CARRIER FAMILY 35 MEMBER B"/>
    <property type="match status" value="1"/>
</dbReference>
<comment type="caution">
    <text evidence="8">The sequence shown here is derived from an EMBL/GenBank/DDBJ whole genome shotgun (WGS) entry which is preliminary data.</text>
</comment>
<dbReference type="AlphaFoldDB" id="A0AAE0LKI1"/>
<feature type="transmembrane region" description="Helical" evidence="7">
    <location>
        <begin position="28"/>
        <end position="50"/>
    </location>
</feature>
<keyword evidence="6 7" id="KW-0472">Membrane</keyword>